<feature type="compositionally biased region" description="Basic residues" evidence="1">
    <location>
        <begin position="244"/>
        <end position="253"/>
    </location>
</feature>
<keyword evidence="2" id="KW-1133">Transmembrane helix</keyword>
<sequence length="357" mass="40252">MTVPLLSFSLLYGRSWCCGSRRARTKVRRPSFSSFFLKWALAGLGRRCRRPYPVRAPCTGGTLGTRRHRHRCHPKKKRCHKQAHGRTASKPAGWFAGYVLASWEQWDDLINAGDQSTLKSVHGACMITTVADVTYCSGDGTAAGPRPMYELHPKKSTSFFLVSFVQPLFYSILSTCFLSSFVFIHCLVGLFVCGVVPLRKKSGRPFVLSGYVWPSILSGHRAIQNGSRPSLQGKAQTRANNKDKGKRKEKKEKRERRLLAPARVFGPQTSVDFFPSFLFSIFFLIFLSFLAGLAVAPGRAPGRVCQRTSLLPQKDRSKEKAKRRPITGKKERGLNHTKEHSTARLDRVLLRKKKRKK</sequence>
<dbReference type="GeneID" id="23463357"/>
<feature type="region of interest" description="Disordered" evidence="1">
    <location>
        <begin position="311"/>
        <end position="357"/>
    </location>
</feature>
<dbReference type="RefSeq" id="YP_009120675.1">
    <property type="nucleotide sequence ID" value="NC_026440.1"/>
</dbReference>
<dbReference type="Proteomes" id="UP000202511">
    <property type="component" value="Segment"/>
</dbReference>
<evidence type="ECO:0000256" key="1">
    <source>
        <dbReference type="SAM" id="MobiDB-lite"/>
    </source>
</evidence>
<feature type="compositionally biased region" description="Basic and acidic residues" evidence="1">
    <location>
        <begin position="328"/>
        <end position="349"/>
    </location>
</feature>
<keyword evidence="2" id="KW-0812">Transmembrane</keyword>
<accession>A0A0B5J8Z7</accession>
<dbReference type="EMBL" id="KP136319">
    <property type="protein sequence ID" value="AJF98440.1"/>
    <property type="molecule type" value="Genomic_DNA"/>
</dbReference>
<organism evidence="3 4">
    <name type="scientific">Pandoravirus inopinatum</name>
    <dbReference type="NCBI Taxonomy" id="1605721"/>
    <lineage>
        <taxon>Viruses</taxon>
        <taxon>Pandoravirus</taxon>
    </lineage>
</organism>
<protein>
    <submittedName>
        <fullName evidence="3">Frg1-like motif-containing protein</fullName>
    </submittedName>
</protein>
<reference evidence="3 4" key="1">
    <citation type="journal article" date="2015" name="Parasitol. Res.">
        <title>Viruses in close associations with free-living amoebae.</title>
        <authorList>
            <person name="Scheid P."/>
        </authorList>
    </citation>
    <scope>NUCLEOTIDE SEQUENCE [LARGE SCALE GENOMIC DNA]</scope>
    <source>
        <strain evidence="3">KlaHel</strain>
    </source>
</reference>
<evidence type="ECO:0000313" key="4">
    <source>
        <dbReference type="Proteomes" id="UP000202511"/>
    </source>
</evidence>
<evidence type="ECO:0000256" key="2">
    <source>
        <dbReference type="SAM" id="Phobius"/>
    </source>
</evidence>
<feature type="compositionally biased region" description="Polar residues" evidence="1">
    <location>
        <begin position="224"/>
        <end position="239"/>
    </location>
</feature>
<feature type="transmembrane region" description="Helical" evidence="2">
    <location>
        <begin position="273"/>
        <end position="296"/>
    </location>
</feature>
<feature type="transmembrane region" description="Helical" evidence="2">
    <location>
        <begin position="168"/>
        <end position="196"/>
    </location>
</feature>
<name>A0A0B5J8Z7_9VIRU</name>
<dbReference type="KEGG" id="vg:23463357"/>
<evidence type="ECO:0000313" key="3">
    <source>
        <dbReference type="EMBL" id="AJF98440.1"/>
    </source>
</evidence>
<keyword evidence="2" id="KW-0472">Membrane</keyword>
<proteinExistence type="predicted"/>
<feature type="region of interest" description="Disordered" evidence="1">
    <location>
        <begin position="224"/>
        <end position="253"/>
    </location>
</feature>